<comment type="caution">
    <text evidence="1">The sequence shown here is derived from an EMBL/GenBank/DDBJ whole genome shotgun (WGS) entry which is preliminary data.</text>
</comment>
<sequence length="162" mass="18131">MFVQDGYTNGYNDHYPSAASSQRDVTYCCGSCGYALNLSSSNRNTSIIGSKYGKSIKRGIISFFSIDESRFTQTDEVRCIPHFITKHSWGLFRPFRPRTKLSCRKCGNHIGHAYEDDTSSSHASDGSEFSSKSGNSVYRKYDVKIRALQPSSWEESGVPLVI</sequence>
<evidence type="ECO:0000313" key="2">
    <source>
        <dbReference type="Proteomes" id="UP001141806"/>
    </source>
</evidence>
<dbReference type="AlphaFoldDB" id="A0A9Q0K6F1"/>
<dbReference type="PANTHER" id="PTHR33674:SF8">
    <property type="entry name" value="OS01G0833400 PROTEIN"/>
    <property type="match status" value="1"/>
</dbReference>
<protein>
    <submittedName>
        <fullName evidence="1">Uncharacterized protein</fullName>
    </submittedName>
</protein>
<gene>
    <name evidence="1" type="ORF">NE237_016710</name>
</gene>
<dbReference type="Proteomes" id="UP001141806">
    <property type="component" value="Unassembled WGS sequence"/>
</dbReference>
<keyword evidence="2" id="KW-1185">Reference proteome</keyword>
<organism evidence="1 2">
    <name type="scientific">Protea cynaroides</name>
    <dbReference type="NCBI Taxonomy" id="273540"/>
    <lineage>
        <taxon>Eukaryota</taxon>
        <taxon>Viridiplantae</taxon>
        <taxon>Streptophyta</taxon>
        <taxon>Embryophyta</taxon>
        <taxon>Tracheophyta</taxon>
        <taxon>Spermatophyta</taxon>
        <taxon>Magnoliopsida</taxon>
        <taxon>Proteales</taxon>
        <taxon>Proteaceae</taxon>
        <taxon>Protea</taxon>
    </lineage>
</organism>
<accession>A0A9Q0K6F1</accession>
<dbReference type="InterPro" id="IPR045282">
    <property type="entry name" value="At4g08330-like"/>
</dbReference>
<evidence type="ECO:0000313" key="1">
    <source>
        <dbReference type="EMBL" id="KAJ4964861.1"/>
    </source>
</evidence>
<reference evidence="1" key="1">
    <citation type="journal article" date="2023" name="Plant J.">
        <title>The genome of the king protea, Protea cynaroides.</title>
        <authorList>
            <person name="Chang J."/>
            <person name="Duong T.A."/>
            <person name="Schoeman C."/>
            <person name="Ma X."/>
            <person name="Roodt D."/>
            <person name="Barker N."/>
            <person name="Li Z."/>
            <person name="Van de Peer Y."/>
            <person name="Mizrachi E."/>
        </authorList>
    </citation>
    <scope>NUCLEOTIDE SEQUENCE</scope>
    <source>
        <tissue evidence="1">Young leaves</tissue>
    </source>
</reference>
<dbReference type="PANTHER" id="PTHR33674">
    <property type="entry name" value="METHIONINE-S-OXIDE REDUCTASE"/>
    <property type="match status" value="1"/>
</dbReference>
<dbReference type="Pfam" id="PF24046">
    <property type="entry name" value="At4g08330"/>
    <property type="match status" value="1"/>
</dbReference>
<proteinExistence type="predicted"/>
<dbReference type="OrthoDB" id="1907500at2759"/>
<dbReference type="Gene3D" id="2.170.150.20">
    <property type="entry name" value="Peptide methionine sulfoxide reductase"/>
    <property type="match status" value="1"/>
</dbReference>
<dbReference type="EMBL" id="JAMYWD010000007">
    <property type="protein sequence ID" value="KAJ4964861.1"/>
    <property type="molecule type" value="Genomic_DNA"/>
</dbReference>
<name>A0A9Q0K6F1_9MAGN</name>